<dbReference type="Pfam" id="PF24626">
    <property type="entry name" value="SH3_Tf2-1"/>
    <property type="match status" value="1"/>
</dbReference>
<evidence type="ECO:0000313" key="3">
    <source>
        <dbReference type="RefSeq" id="XP_040939873.1"/>
    </source>
</evidence>
<dbReference type="GeneID" id="121211290"/>
<gene>
    <name evidence="3" type="primary">LOC121211290</name>
</gene>
<evidence type="ECO:0000259" key="1">
    <source>
        <dbReference type="Pfam" id="PF24626"/>
    </source>
</evidence>
<evidence type="ECO:0000313" key="2">
    <source>
        <dbReference type="Proteomes" id="UP000818029"/>
    </source>
</evidence>
<feature type="domain" description="Tf2-1-like SH3-like" evidence="1">
    <location>
        <begin position="2"/>
        <end position="67"/>
    </location>
</feature>
<proteinExistence type="predicted"/>
<dbReference type="Proteomes" id="UP000818029">
    <property type="component" value="Chromosome A02"/>
</dbReference>
<dbReference type="PANTHER" id="PTHR46148">
    <property type="entry name" value="CHROMO DOMAIN-CONTAINING PROTEIN"/>
    <property type="match status" value="1"/>
</dbReference>
<dbReference type="InterPro" id="IPR056924">
    <property type="entry name" value="SH3_Tf2-1"/>
</dbReference>
<accession>A0ABM2ZB77</accession>
<reference evidence="3" key="2">
    <citation type="submission" date="2025-08" db="UniProtKB">
        <authorList>
            <consortium name="RefSeq"/>
        </authorList>
    </citation>
    <scope>IDENTIFICATION</scope>
</reference>
<name>A0ABM2ZB77_GOSHI</name>
<dbReference type="PANTHER" id="PTHR46148:SF44">
    <property type="entry name" value="GAG-POL POLYPROTEIN"/>
    <property type="match status" value="1"/>
</dbReference>
<sequence>MGDLAFLKVPPWKKILRFGQKGKLNPRFIRPYPILKRVGPVAYQLELPPELDQIHYVFHVSMLRQYHSDPARIVSTEEIKVRPNLTFKKETIQILDCDVKVLRRKSVPLVKVLWRNHSFKEATWEPEEAMRQQYPYLF</sequence>
<dbReference type="RefSeq" id="XP_040939873.1">
    <property type="nucleotide sequence ID" value="XM_041083939.1"/>
</dbReference>
<dbReference type="SUPFAM" id="SSF54160">
    <property type="entry name" value="Chromo domain-like"/>
    <property type="match status" value="1"/>
</dbReference>
<protein>
    <recommendedName>
        <fullName evidence="1">Tf2-1-like SH3-like domain-containing protein</fullName>
    </recommendedName>
</protein>
<organism evidence="2 3">
    <name type="scientific">Gossypium hirsutum</name>
    <name type="common">Upland cotton</name>
    <name type="synonym">Gossypium mexicanum</name>
    <dbReference type="NCBI Taxonomy" id="3635"/>
    <lineage>
        <taxon>Eukaryota</taxon>
        <taxon>Viridiplantae</taxon>
        <taxon>Streptophyta</taxon>
        <taxon>Embryophyta</taxon>
        <taxon>Tracheophyta</taxon>
        <taxon>Spermatophyta</taxon>
        <taxon>Magnoliopsida</taxon>
        <taxon>eudicotyledons</taxon>
        <taxon>Gunneridae</taxon>
        <taxon>Pentapetalae</taxon>
        <taxon>rosids</taxon>
        <taxon>malvids</taxon>
        <taxon>Malvales</taxon>
        <taxon>Malvaceae</taxon>
        <taxon>Malvoideae</taxon>
        <taxon>Gossypium</taxon>
    </lineage>
</organism>
<keyword evidence="2" id="KW-1185">Reference proteome</keyword>
<dbReference type="InterPro" id="IPR016197">
    <property type="entry name" value="Chromo-like_dom_sf"/>
</dbReference>
<reference evidence="2" key="1">
    <citation type="journal article" date="2020" name="Nat. Genet.">
        <title>Genomic diversifications of five Gossypium allopolyploid species and their impact on cotton improvement.</title>
        <authorList>
            <person name="Chen Z.J."/>
            <person name="Sreedasyam A."/>
            <person name="Ando A."/>
            <person name="Song Q."/>
            <person name="De Santiago L.M."/>
            <person name="Hulse-Kemp A.M."/>
            <person name="Ding M."/>
            <person name="Ye W."/>
            <person name="Kirkbride R.C."/>
            <person name="Jenkins J."/>
            <person name="Plott C."/>
            <person name="Lovell J."/>
            <person name="Lin Y.M."/>
            <person name="Vaughn R."/>
            <person name="Liu B."/>
            <person name="Simpson S."/>
            <person name="Scheffler B.E."/>
            <person name="Wen L."/>
            <person name="Saski C.A."/>
            <person name="Grover C.E."/>
            <person name="Hu G."/>
            <person name="Conover J.L."/>
            <person name="Carlson J.W."/>
            <person name="Shu S."/>
            <person name="Boston L.B."/>
            <person name="Williams M."/>
            <person name="Peterson D.G."/>
            <person name="McGee K."/>
            <person name="Jones D.C."/>
            <person name="Wendel J.F."/>
            <person name="Stelly D.M."/>
            <person name="Grimwood J."/>
            <person name="Schmutz J."/>
        </authorList>
    </citation>
    <scope>NUCLEOTIDE SEQUENCE [LARGE SCALE GENOMIC DNA]</scope>
    <source>
        <strain evidence="2">cv. TM-1</strain>
    </source>
</reference>